<dbReference type="PANTHER" id="PTHR42929:SF5">
    <property type="entry name" value="ABC TRANSPORTER PERMEASE PROTEIN"/>
    <property type="match status" value="1"/>
</dbReference>
<comment type="caution">
    <text evidence="10">The sequence shown here is derived from an EMBL/GenBank/DDBJ whole genome shotgun (WGS) entry which is preliminary data.</text>
</comment>
<accession>A0A2W5RYV0</accession>
<dbReference type="GO" id="GO:0005886">
    <property type="term" value="C:plasma membrane"/>
    <property type="evidence" value="ECO:0007669"/>
    <property type="project" value="UniProtKB-SubCell"/>
</dbReference>
<keyword evidence="4" id="KW-1003">Cell membrane</keyword>
<gene>
    <name evidence="10" type="ORF">DI533_17475</name>
</gene>
<evidence type="ECO:0000313" key="11">
    <source>
        <dbReference type="Proteomes" id="UP000248975"/>
    </source>
</evidence>
<evidence type="ECO:0000259" key="9">
    <source>
        <dbReference type="PROSITE" id="PS50928"/>
    </source>
</evidence>
<dbReference type="PROSITE" id="PS50928">
    <property type="entry name" value="ABC_TM1"/>
    <property type="match status" value="1"/>
</dbReference>
<dbReference type="InterPro" id="IPR000515">
    <property type="entry name" value="MetI-like"/>
</dbReference>
<dbReference type="Pfam" id="PF00528">
    <property type="entry name" value="BPD_transp_1"/>
    <property type="match status" value="1"/>
</dbReference>
<evidence type="ECO:0000256" key="5">
    <source>
        <dbReference type="ARBA" id="ARBA00022692"/>
    </source>
</evidence>
<evidence type="ECO:0000256" key="8">
    <source>
        <dbReference type="RuleBase" id="RU363032"/>
    </source>
</evidence>
<feature type="transmembrane region" description="Helical" evidence="8">
    <location>
        <begin position="63"/>
        <end position="82"/>
    </location>
</feature>
<keyword evidence="6 8" id="KW-1133">Transmembrane helix</keyword>
<keyword evidence="7 8" id="KW-0472">Membrane</keyword>
<proteinExistence type="inferred from homology"/>
<evidence type="ECO:0000256" key="3">
    <source>
        <dbReference type="ARBA" id="ARBA00022448"/>
    </source>
</evidence>
<dbReference type="GO" id="GO:0055085">
    <property type="term" value="P:transmembrane transport"/>
    <property type="evidence" value="ECO:0007669"/>
    <property type="project" value="InterPro"/>
</dbReference>
<reference evidence="10 11" key="1">
    <citation type="submission" date="2017-08" db="EMBL/GenBank/DDBJ databases">
        <title>Infants hospitalized years apart are colonized by the same room-sourced microbial strains.</title>
        <authorList>
            <person name="Brooks B."/>
            <person name="Olm M.R."/>
            <person name="Firek B.A."/>
            <person name="Baker R."/>
            <person name="Thomas B.C."/>
            <person name="Morowitz M.J."/>
            <person name="Banfield J.F."/>
        </authorList>
    </citation>
    <scope>NUCLEOTIDE SEQUENCE [LARGE SCALE GENOMIC DNA]</scope>
    <source>
        <strain evidence="10">S2_003_000_R2_11</strain>
    </source>
</reference>
<feature type="domain" description="ABC transmembrane type-1" evidence="9">
    <location>
        <begin position="59"/>
        <end position="265"/>
    </location>
</feature>
<dbReference type="Proteomes" id="UP000248975">
    <property type="component" value="Unassembled WGS sequence"/>
</dbReference>
<feature type="transmembrane region" description="Helical" evidence="8">
    <location>
        <begin position="94"/>
        <end position="117"/>
    </location>
</feature>
<keyword evidence="3 8" id="KW-0813">Transport</keyword>
<name>A0A2W5RYV0_CERSP</name>
<comment type="subcellular location">
    <subcellularLocation>
        <location evidence="1 8">Cell membrane</location>
        <topology evidence="1 8">Multi-pass membrane protein</topology>
    </subcellularLocation>
</comment>
<evidence type="ECO:0000256" key="7">
    <source>
        <dbReference type="ARBA" id="ARBA00023136"/>
    </source>
</evidence>
<dbReference type="Gene3D" id="1.10.3720.10">
    <property type="entry name" value="MetI-like"/>
    <property type="match status" value="1"/>
</dbReference>
<evidence type="ECO:0000313" key="10">
    <source>
        <dbReference type="EMBL" id="PZQ95838.1"/>
    </source>
</evidence>
<dbReference type="InterPro" id="IPR035906">
    <property type="entry name" value="MetI-like_sf"/>
</dbReference>
<evidence type="ECO:0000256" key="1">
    <source>
        <dbReference type="ARBA" id="ARBA00004651"/>
    </source>
</evidence>
<organism evidence="10 11">
    <name type="scientific">Cereibacter sphaeroides</name>
    <name type="common">Rhodobacter sphaeroides</name>
    <dbReference type="NCBI Taxonomy" id="1063"/>
    <lineage>
        <taxon>Bacteria</taxon>
        <taxon>Pseudomonadati</taxon>
        <taxon>Pseudomonadota</taxon>
        <taxon>Alphaproteobacteria</taxon>
        <taxon>Rhodobacterales</taxon>
        <taxon>Paracoccaceae</taxon>
        <taxon>Cereibacter</taxon>
    </lineage>
</organism>
<dbReference type="CDD" id="cd06261">
    <property type="entry name" value="TM_PBP2"/>
    <property type="match status" value="1"/>
</dbReference>
<protein>
    <submittedName>
        <fullName evidence="10">ABC transporter permease</fullName>
    </submittedName>
</protein>
<dbReference type="EMBL" id="QFQS01000005">
    <property type="protein sequence ID" value="PZQ95838.1"/>
    <property type="molecule type" value="Genomic_DNA"/>
</dbReference>
<dbReference type="AlphaFoldDB" id="A0A2W5RYV0"/>
<evidence type="ECO:0000256" key="6">
    <source>
        <dbReference type="ARBA" id="ARBA00022989"/>
    </source>
</evidence>
<comment type="similarity">
    <text evidence="2">Belongs to the binding-protein-dependent transport system permease family. CysTW subfamily.</text>
</comment>
<dbReference type="PANTHER" id="PTHR42929">
    <property type="entry name" value="INNER MEMBRANE ABC TRANSPORTER PERMEASE PROTEIN YDCU-RELATED-RELATED"/>
    <property type="match status" value="1"/>
</dbReference>
<dbReference type="SUPFAM" id="SSF161098">
    <property type="entry name" value="MetI-like"/>
    <property type="match status" value="1"/>
</dbReference>
<feature type="transmembrane region" description="Helical" evidence="8">
    <location>
        <begin position="244"/>
        <end position="266"/>
    </location>
</feature>
<evidence type="ECO:0000256" key="4">
    <source>
        <dbReference type="ARBA" id="ARBA00022475"/>
    </source>
</evidence>
<keyword evidence="5 8" id="KW-0812">Transmembrane</keyword>
<feature type="transmembrane region" description="Helical" evidence="8">
    <location>
        <begin position="145"/>
        <end position="165"/>
    </location>
</feature>
<sequence length="280" mass="30522">MLSRFERYALMLTLPAGLLVLALYALPILQVLSLSLTEGKGAYANYAQLFTSRAVARVVKTTLTVSLLTTAITMVIAYIIAFGMIHMSDRSRRIALLMVSIPFWISVLVRAFAWITILRAQGVLNGVLTATGVISEPLEMVYNRLGVVIGMVHYMVPFAILLLYANLTDIDRRVIQAARSLGARPMTVFFRVWLPMSMPGIAVASLFVLVFSLGFLVTPALLGGGKTLMIAEYISIQISETRRWDLATALSTALLLVVGVLIAIALRSPAMRAAFGGARK</sequence>
<evidence type="ECO:0000256" key="2">
    <source>
        <dbReference type="ARBA" id="ARBA00007069"/>
    </source>
</evidence>